<dbReference type="AlphaFoldDB" id="A0A9P7E3Q4"/>
<gene>
    <name evidence="2" type="ORF">HD556DRAFT_1532390</name>
</gene>
<keyword evidence="3" id="KW-1185">Reference proteome</keyword>
<organism evidence="2 3">
    <name type="scientific">Suillus plorans</name>
    <dbReference type="NCBI Taxonomy" id="116603"/>
    <lineage>
        <taxon>Eukaryota</taxon>
        <taxon>Fungi</taxon>
        <taxon>Dikarya</taxon>
        <taxon>Basidiomycota</taxon>
        <taxon>Agaricomycotina</taxon>
        <taxon>Agaricomycetes</taxon>
        <taxon>Agaricomycetidae</taxon>
        <taxon>Boletales</taxon>
        <taxon>Suillineae</taxon>
        <taxon>Suillaceae</taxon>
        <taxon>Suillus</taxon>
    </lineage>
</organism>
<comment type="caution">
    <text evidence="2">The sequence shown here is derived from an EMBL/GenBank/DDBJ whole genome shotgun (WGS) entry which is preliminary data.</text>
</comment>
<dbReference type="RefSeq" id="XP_041168050.1">
    <property type="nucleotide sequence ID" value="XM_041309527.1"/>
</dbReference>
<dbReference type="EMBL" id="JABBWE010000001">
    <property type="protein sequence ID" value="KAG1810385.1"/>
    <property type="molecule type" value="Genomic_DNA"/>
</dbReference>
<accession>A0A9P7E3Q4</accession>
<evidence type="ECO:0000313" key="2">
    <source>
        <dbReference type="EMBL" id="KAG1810385.1"/>
    </source>
</evidence>
<dbReference type="OrthoDB" id="10589075at2759"/>
<feature type="compositionally biased region" description="Polar residues" evidence="1">
    <location>
        <begin position="54"/>
        <end position="73"/>
    </location>
</feature>
<dbReference type="Proteomes" id="UP000719766">
    <property type="component" value="Unassembled WGS sequence"/>
</dbReference>
<sequence>MNLLSYLYASDVHVSAKVMFLTRAMISWSDAILLYSLTRRCASKNGPTERLSKASDTPEQTAGVSNVSESSIRNPGDLGVGHKLDHVGASLKEYSDKVLLAVARHRKRPYHMYQLLFSFVPPLGDHELSNFSHNVHLRCVWKTVDNSPVIVVRQASLLSLSITTCSCTYHGIPVYAKILKRELKLLIQYYTSIIGDQVALQVAQHPVLYFSSVKQTYNAIYVAESAS</sequence>
<protein>
    <submittedName>
        <fullName evidence="2">Uncharacterized protein</fullName>
    </submittedName>
</protein>
<evidence type="ECO:0000313" key="3">
    <source>
        <dbReference type="Proteomes" id="UP000719766"/>
    </source>
</evidence>
<feature type="non-terminal residue" evidence="2">
    <location>
        <position position="227"/>
    </location>
</feature>
<evidence type="ECO:0000256" key="1">
    <source>
        <dbReference type="SAM" id="MobiDB-lite"/>
    </source>
</evidence>
<reference evidence="2" key="1">
    <citation type="journal article" date="2020" name="New Phytol.">
        <title>Comparative genomics reveals dynamic genome evolution in host specialist ectomycorrhizal fungi.</title>
        <authorList>
            <person name="Lofgren L.A."/>
            <person name="Nguyen N.H."/>
            <person name="Vilgalys R."/>
            <person name="Ruytinx J."/>
            <person name="Liao H.L."/>
            <person name="Branco S."/>
            <person name="Kuo A."/>
            <person name="LaButti K."/>
            <person name="Lipzen A."/>
            <person name="Andreopoulos W."/>
            <person name="Pangilinan J."/>
            <person name="Riley R."/>
            <person name="Hundley H."/>
            <person name="Na H."/>
            <person name="Barry K."/>
            <person name="Grigoriev I.V."/>
            <person name="Stajich J.E."/>
            <person name="Kennedy P.G."/>
        </authorList>
    </citation>
    <scope>NUCLEOTIDE SEQUENCE</scope>
    <source>
        <strain evidence="2">S12</strain>
    </source>
</reference>
<feature type="region of interest" description="Disordered" evidence="1">
    <location>
        <begin position="44"/>
        <end position="79"/>
    </location>
</feature>
<dbReference type="GeneID" id="64603291"/>
<name>A0A9P7E3Q4_9AGAM</name>
<proteinExistence type="predicted"/>